<keyword evidence="2" id="KW-1185">Reference proteome</keyword>
<reference evidence="1 2" key="1">
    <citation type="submission" date="2022-12" db="EMBL/GenBank/DDBJ databases">
        <title>Genomic features and morphological characterization of a novel Knufia sp. strain isolated from spacecraft assembly facility.</title>
        <authorList>
            <person name="Teixeira M."/>
            <person name="Chander A.M."/>
            <person name="Stajich J.E."/>
            <person name="Venkateswaran K."/>
        </authorList>
    </citation>
    <scope>NUCLEOTIDE SEQUENCE [LARGE SCALE GENOMIC DNA]</scope>
    <source>
        <strain evidence="1 2">FJI-L2-BK-P2</strain>
    </source>
</reference>
<dbReference type="AlphaFoldDB" id="A0AAN8IQD4"/>
<dbReference type="Proteomes" id="UP001316803">
    <property type="component" value="Unassembled WGS sequence"/>
</dbReference>
<name>A0AAN8IQD4_9EURO</name>
<evidence type="ECO:0008006" key="3">
    <source>
        <dbReference type="Google" id="ProtNLM"/>
    </source>
</evidence>
<gene>
    <name evidence="1" type="ORF">OHC33_002500</name>
</gene>
<comment type="caution">
    <text evidence="1">The sequence shown here is derived from an EMBL/GenBank/DDBJ whole genome shotgun (WGS) entry which is preliminary data.</text>
</comment>
<proteinExistence type="predicted"/>
<accession>A0AAN8IQD4</accession>
<dbReference type="EMBL" id="JAKLMC020000005">
    <property type="protein sequence ID" value="KAK5955927.1"/>
    <property type="molecule type" value="Genomic_DNA"/>
</dbReference>
<organism evidence="1 2">
    <name type="scientific">Knufia fluminis</name>
    <dbReference type="NCBI Taxonomy" id="191047"/>
    <lineage>
        <taxon>Eukaryota</taxon>
        <taxon>Fungi</taxon>
        <taxon>Dikarya</taxon>
        <taxon>Ascomycota</taxon>
        <taxon>Pezizomycotina</taxon>
        <taxon>Eurotiomycetes</taxon>
        <taxon>Chaetothyriomycetidae</taxon>
        <taxon>Chaetothyriales</taxon>
        <taxon>Trichomeriaceae</taxon>
        <taxon>Knufia</taxon>
    </lineage>
</organism>
<evidence type="ECO:0000313" key="1">
    <source>
        <dbReference type="EMBL" id="KAK5955927.1"/>
    </source>
</evidence>
<protein>
    <recommendedName>
        <fullName evidence="3">F-box domain-containing protein</fullName>
    </recommendedName>
</protein>
<evidence type="ECO:0000313" key="2">
    <source>
        <dbReference type="Proteomes" id="UP001316803"/>
    </source>
</evidence>
<sequence length="174" mass="19652">MSAPPNAVQTHGTSSPVFPTEIEQLIIDHFIILQYKGRSCDPRIFLVCKAWCDYAKSVLWKDVSVMTTNKYAALVETLDGSDSIRSRPRSMCMLYAPYHLPRIYHWFSRLTVCHNLQYLSVTFCDSIGSDGLDLDGPYSLLRFLPASVQSLELILAAQSIKFHHAIRATLRKAA</sequence>